<accession>A0A931CCJ2</accession>
<comment type="caution">
    <text evidence="1">The sequence shown here is derived from an EMBL/GenBank/DDBJ whole genome shotgun (WGS) entry which is preliminary data.</text>
</comment>
<dbReference type="AlphaFoldDB" id="A0A931CCJ2"/>
<dbReference type="RefSeq" id="WP_196416615.1">
    <property type="nucleotide sequence ID" value="NZ_JADQTO010000012.1"/>
</dbReference>
<sequence length="164" mass="17806">MERQRVIDAFVAEMVTAVHPDDPERAAALKAWLPAELPPAPTADQVDAWMELGELAADPALRQCLRTIEGEPPGEITHGPVLERVRAAVRAGVDPASAEGRKIAATIAGDLPRSRWTELAGQVEKYSDARYERYWALLMVLNGQPAYPPAAPLFAWFAAALRAG</sequence>
<evidence type="ECO:0000313" key="2">
    <source>
        <dbReference type="Proteomes" id="UP000598146"/>
    </source>
</evidence>
<protein>
    <submittedName>
        <fullName evidence="1">Uncharacterized protein</fullName>
    </submittedName>
</protein>
<name>A0A931CCJ2_9ACTN</name>
<gene>
    <name evidence="1" type="ORF">I4J89_25685</name>
</gene>
<evidence type="ECO:0000313" key="1">
    <source>
        <dbReference type="EMBL" id="MBG0564846.1"/>
    </source>
</evidence>
<dbReference type="EMBL" id="JADQTO010000012">
    <property type="protein sequence ID" value="MBG0564846.1"/>
    <property type="molecule type" value="Genomic_DNA"/>
</dbReference>
<keyword evidence="2" id="KW-1185">Reference proteome</keyword>
<organism evidence="1 2">
    <name type="scientific">Actinoplanes aureus</name>
    <dbReference type="NCBI Taxonomy" id="2792083"/>
    <lineage>
        <taxon>Bacteria</taxon>
        <taxon>Bacillati</taxon>
        <taxon>Actinomycetota</taxon>
        <taxon>Actinomycetes</taxon>
        <taxon>Micromonosporales</taxon>
        <taxon>Micromonosporaceae</taxon>
        <taxon>Actinoplanes</taxon>
    </lineage>
</organism>
<dbReference type="Proteomes" id="UP000598146">
    <property type="component" value="Unassembled WGS sequence"/>
</dbReference>
<proteinExistence type="predicted"/>
<reference evidence="1" key="1">
    <citation type="submission" date="2020-11" db="EMBL/GenBank/DDBJ databases">
        <title>Isolation and identification of active actinomycetes.</title>
        <authorList>
            <person name="Sun X."/>
        </authorList>
    </citation>
    <scope>NUCLEOTIDE SEQUENCE</scope>
    <source>
        <strain evidence="1">NEAU-A11</strain>
    </source>
</reference>